<dbReference type="Proteomes" id="UP001293254">
    <property type="component" value="Unassembled WGS sequence"/>
</dbReference>
<keyword evidence="3" id="KW-0804">Transcription</keyword>
<evidence type="ECO:0000256" key="1">
    <source>
        <dbReference type="ARBA" id="ARBA00004123"/>
    </source>
</evidence>
<gene>
    <name evidence="7" type="ORF">Salat_0109900</name>
</gene>
<evidence type="ECO:0000259" key="6">
    <source>
        <dbReference type="PROSITE" id="PS50888"/>
    </source>
</evidence>
<dbReference type="AlphaFoldDB" id="A0AAE1YWL0"/>
<dbReference type="InterPro" id="IPR011598">
    <property type="entry name" value="bHLH_dom"/>
</dbReference>
<dbReference type="SMART" id="SM00353">
    <property type="entry name" value="HLH"/>
    <property type="match status" value="1"/>
</dbReference>
<comment type="subcellular location">
    <subcellularLocation>
        <location evidence="1">Nucleus</location>
    </subcellularLocation>
</comment>
<feature type="compositionally biased region" description="Basic and acidic residues" evidence="5">
    <location>
        <begin position="207"/>
        <end position="219"/>
    </location>
</feature>
<dbReference type="GO" id="GO:0046983">
    <property type="term" value="F:protein dimerization activity"/>
    <property type="evidence" value="ECO:0007669"/>
    <property type="project" value="InterPro"/>
</dbReference>
<dbReference type="Pfam" id="PF00010">
    <property type="entry name" value="HLH"/>
    <property type="match status" value="1"/>
</dbReference>
<dbReference type="GO" id="GO:0005634">
    <property type="term" value="C:nucleus"/>
    <property type="evidence" value="ECO:0007669"/>
    <property type="project" value="UniProtKB-SubCell"/>
</dbReference>
<dbReference type="PROSITE" id="PS50888">
    <property type="entry name" value="BHLH"/>
    <property type="match status" value="1"/>
</dbReference>
<dbReference type="InterPro" id="IPR036638">
    <property type="entry name" value="HLH_DNA-bd_sf"/>
</dbReference>
<dbReference type="CDD" id="cd18919">
    <property type="entry name" value="bHLH_AtBPE_like"/>
    <property type="match status" value="1"/>
</dbReference>
<keyword evidence="8" id="KW-1185">Reference proteome</keyword>
<feature type="region of interest" description="Disordered" evidence="5">
    <location>
        <begin position="128"/>
        <end position="219"/>
    </location>
</feature>
<accession>A0AAE1YWL0</accession>
<evidence type="ECO:0000256" key="2">
    <source>
        <dbReference type="ARBA" id="ARBA00023015"/>
    </source>
</evidence>
<dbReference type="PANTHER" id="PTHR12565">
    <property type="entry name" value="STEROL REGULATORY ELEMENT-BINDING PROTEIN"/>
    <property type="match status" value="1"/>
</dbReference>
<evidence type="ECO:0000256" key="4">
    <source>
        <dbReference type="ARBA" id="ARBA00023242"/>
    </source>
</evidence>
<evidence type="ECO:0000256" key="3">
    <source>
        <dbReference type="ARBA" id="ARBA00023163"/>
    </source>
</evidence>
<evidence type="ECO:0000313" key="7">
    <source>
        <dbReference type="EMBL" id="KAK4437759.1"/>
    </source>
</evidence>
<sequence>MLHCLNTTSGSSEMSVLQRQRSRLKWQQEQLIQHPPVAYFNENEGLGASLLTLNNDQGGLGEMMLAGGAMKPDPGVENGWSDDFGRVLNYGNGSEFEMSYPIPRTLSCPPNVAAAMAEVAASKGKAAALSTDAGRESSKKRKPDKTHNLKVVAEDESEEKKMKGCVEEESKITEQNSNSKSTTTTGSTATNNNNKNCKGPSANNSKENSKASEIPKPDYIHVRARRGQATDSHSLAERVRREKISERMKYLQDLVPGCNKITGKAGMLDEIINYVQSLQRQVEFLSMKLAAINPRLDLDIDNYLAKEIFPACTSNIPTMGASAEMVNPSHLQFNSLGHELSGSGLEMCVSPLDITLRRTISAPVSIPDTFLESSSLNQIQHLTWEDELQNLYSMEYQQERPTSFISQPFTGFTETGHVKLEM</sequence>
<dbReference type="InterPro" id="IPR024097">
    <property type="entry name" value="bHLH_ZIP_TF"/>
</dbReference>
<feature type="compositionally biased region" description="Low complexity" evidence="5">
    <location>
        <begin position="176"/>
        <end position="206"/>
    </location>
</feature>
<proteinExistence type="predicted"/>
<dbReference type="FunFam" id="4.10.280.10:FF:000002">
    <property type="entry name" value="Basic helix-loop-helix transcription factor"/>
    <property type="match status" value="1"/>
</dbReference>
<evidence type="ECO:0000256" key="5">
    <source>
        <dbReference type="SAM" id="MobiDB-lite"/>
    </source>
</evidence>
<evidence type="ECO:0000313" key="8">
    <source>
        <dbReference type="Proteomes" id="UP001293254"/>
    </source>
</evidence>
<keyword evidence="2" id="KW-0805">Transcription regulation</keyword>
<dbReference type="GO" id="GO:0003700">
    <property type="term" value="F:DNA-binding transcription factor activity"/>
    <property type="evidence" value="ECO:0007669"/>
    <property type="project" value="TreeGrafter"/>
</dbReference>
<dbReference type="SUPFAM" id="SSF47459">
    <property type="entry name" value="HLH, helix-loop-helix DNA-binding domain"/>
    <property type="match status" value="1"/>
</dbReference>
<name>A0AAE1YWL0_9LAMI</name>
<feature type="domain" description="BHLH" evidence="6">
    <location>
        <begin position="228"/>
        <end position="278"/>
    </location>
</feature>
<dbReference type="PANTHER" id="PTHR12565:SF456">
    <property type="entry name" value="BHLH DOMAIN-CONTAINING PROTEIN"/>
    <property type="match status" value="1"/>
</dbReference>
<dbReference type="Gene3D" id="4.10.280.10">
    <property type="entry name" value="Helix-loop-helix DNA-binding domain"/>
    <property type="match status" value="1"/>
</dbReference>
<dbReference type="EMBL" id="JACGWO010000001">
    <property type="protein sequence ID" value="KAK4437759.1"/>
    <property type="molecule type" value="Genomic_DNA"/>
</dbReference>
<organism evidence="7 8">
    <name type="scientific">Sesamum alatum</name>
    <dbReference type="NCBI Taxonomy" id="300844"/>
    <lineage>
        <taxon>Eukaryota</taxon>
        <taxon>Viridiplantae</taxon>
        <taxon>Streptophyta</taxon>
        <taxon>Embryophyta</taxon>
        <taxon>Tracheophyta</taxon>
        <taxon>Spermatophyta</taxon>
        <taxon>Magnoliopsida</taxon>
        <taxon>eudicotyledons</taxon>
        <taxon>Gunneridae</taxon>
        <taxon>Pentapetalae</taxon>
        <taxon>asterids</taxon>
        <taxon>lamiids</taxon>
        <taxon>Lamiales</taxon>
        <taxon>Pedaliaceae</taxon>
        <taxon>Sesamum</taxon>
    </lineage>
</organism>
<protein>
    <submittedName>
        <fullName evidence="7">Transcription factor</fullName>
    </submittedName>
</protein>
<keyword evidence="4" id="KW-0539">Nucleus</keyword>
<reference evidence="7" key="2">
    <citation type="journal article" date="2024" name="Plant">
        <title>Genomic evolution and insights into agronomic trait innovations of Sesamum species.</title>
        <authorList>
            <person name="Miao H."/>
            <person name="Wang L."/>
            <person name="Qu L."/>
            <person name="Liu H."/>
            <person name="Sun Y."/>
            <person name="Le M."/>
            <person name="Wang Q."/>
            <person name="Wei S."/>
            <person name="Zheng Y."/>
            <person name="Lin W."/>
            <person name="Duan Y."/>
            <person name="Cao H."/>
            <person name="Xiong S."/>
            <person name="Wang X."/>
            <person name="Wei L."/>
            <person name="Li C."/>
            <person name="Ma Q."/>
            <person name="Ju M."/>
            <person name="Zhao R."/>
            <person name="Li G."/>
            <person name="Mu C."/>
            <person name="Tian Q."/>
            <person name="Mei H."/>
            <person name="Zhang T."/>
            <person name="Gao T."/>
            <person name="Zhang H."/>
        </authorList>
    </citation>
    <scope>NUCLEOTIDE SEQUENCE</scope>
    <source>
        <strain evidence="7">3651</strain>
    </source>
</reference>
<feature type="compositionally biased region" description="Basic and acidic residues" evidence="5">
    <location>
        <begin position="158"/>
        <end position="172"/>
    </location>
</feature>
<reference evidence="7" key="1">
    <citation type="submission" date="2020-06" db="EMBL/GenBank/DDBJ databases">
        <authorList>
            <person name="Li T."/>
            <person name="Hu X."/>
            <person name="Zhang T."/>
            <person name="Song X."/>
            <person name="Zhang H."/>
            <person name="Dai N."/>
            <person name="Sheng W."/>
            <person name="Hou X."/>
            <person name="Wei L."/>
        </authorList>
    </citation>
    <scope>NUCLEOTIDE SEQUENCE</scope>
    <source>
        <strain evidence="7">3651</strain>
        <tissue evidence="7">Leaf</tissue>
    </source>
</reference>
<comment type="caution">
    <text evidence="7">The sequence shown here is derived from an EMBL/GenBank/DDBJ whole genome shotgun (WGS) entry which is preliminary data.</text>
</comment>